<dbReference type="HOGENOM" id="CLU_2850676_0_0_1"/>
<dbReference type="Proteomes" id="UP000054217">
    <property type="component" value="Unassembled WGS sequence"/>
</dbReference>
<reference evidence="2 3" key="1">
    <citation type="submission" date="2014-04" db="EMBL/GenBank/DDBJ databases">
        <authorList>
            <consortium name="DOE Joint Genome Institute"/>
            <person name="Kuo A."/>
            <person name="Kohler A."/>
            <person name="Costa M.D."/>
            <person name="Nagy L.G."/>
            <person name="Floudas D."/>
            <person name="Copeland A."/>
            <person name="Barry K.W."/>
            <person name="Cichocki N."/>
            <person name="Veneault-Fourrey C."/>
            <person name="LaButti K."/>
            <person name="Lindquist E.A."/>
            <person name="Lipzen A."/>
            <person name="Lundell T."/>
            <person name="Morin E."/>
            <person name="Murat C."/>
            <person name="Sun H."/>
            <person name="Tunlid A."/>
            <person name="Henrissat B."/>
            <person name="Grigoriev I.V."/>
            <person name="Hibbett D.S."/>
            <person name="Martin F."/>
            <person name="Nordberg H.P."/>
            <person name="Cantor M.N."/>
            <person name="Hua S.X."/>
        </authorList>
    </citation>
    <scope>NUCLEOTIDE SEQUENCE [LARGE SCALE GENOMIC DNA]</scope>
    <source>
        <strain evidence="2 3">Marx 270</strain>
    </source>
</reference>
<reference evidence="3" key="2">
    <citation type="submission" date="2015-01" db="EMBL/GenBank/DDBJ databases">
        <title>Evolutionary Origins and Diversification of the Mycorrhizal Mutualists.</title>
        <authorList>
            <consortium name="DOE Joint Genome Institute"/>
            <consortium name="Mycorrhizal Genomics Consortium"/>
            <person name="Kohler A."/>
            <person name="Kuo A."/>
            <person name="Nagy L.G."/>
            <person name="Floudas D."/>
            <person name="Copeland A."/>
            <person name="Barry K.W."/>
            <person name="Cichocki N."/>
            <person name="Veneault-Fourrey C."/>
            <person name="LaButti K."/>
            <person name="Lindquist E.A."/>
            <person name="Lipzen A."/>
            <person name="Lundell T."/>
            <person name="Morin E."/>
            <person name="Murat C."/>
            <person name="Riley R."/>
            <person name="Ohm R."/>
            <person name="Sun H."/>
            <person name="Tunlid A."/>
            <person name="Henrissat B."/>
            <person name="Grigoriev I.V."/>
            <person name="Hibbett D.S."/>
            <person name="Martin F."/>
        </authorList>
    </citation>
    <scope>NUCLEOTIDE SEQUENCE [LARGE SCALE GENOMIC DNA]</scope>
    <source>
        <strain evidence="3">Marx 270</strain>
    </source>
</reference>
<proteinExistence type="predicted"/>
<protein>
    <submittedName>
        <fullName evidence="2">Uncharacterized protein</fullName>
    </submittedName>
</protein>
<dbReference type="OrthoDB" id="2691296at2759"/>
<evidence type="ECO:0000313" key="3">
    <source>
        <dbReference type="Proteomes" id="UP000054217"/>
    </source>
</evidence>
<sequence length="65" mass="6687">MSPSDPSMKIGPPVGVHRLKRIKGTATSPGKIQPGQGAKKCHCTIKPATPTRNHNTGPEEAGSSG</sequence>
<keyword evidence="3" id="KW-1185">Reference proteome</keyword>
<organism evidence="2 3">
    <name type="scientific">Pisolithus tinctorius Marx 270</name>
    <dbReference type="NCBI Taxonomy" id="870435"/>
    <lineage>
        <taxon>Eukaryota</taxon>
        <taxon>Fungi</taxon>
        <taxon>Dikarya</taxon>
        <taxon>Basidiomycota</taxon>
        <taxon>Agaricomycotina</taxon>
        <taxon>Agaricomycetes</taxon>
        <taxon>Agaricomycetidae</taxon>
        <taxon>Boletales</taxon>
        <taxon>Sclerodermatineae</taxon>
        <taxon>Pisolithaceae</taxon>
        <taxon>Pisolithus</taxon>
    </lineage>
</organism>
<dbReference type="AlphaFoldDB" id="A0A0C3NCV0"/>
<evidence type="ECO:0000313" key="2">
    <source>
        <dbReference type="EMBL" id="KIN98934.1"/>
    </source>
</evidence>
<dbReference type="EMBL" id="KN832010">
    <property type="protein sequence ID" value="KIN98934.1"/>
    <property type="molecule type" value="Genomic_DNA"/>
</dbReference>
<accession>A0A0C3NCV0</accession>
<feature type="region of interest" description="Disordered" evidence="1">
    <location>
        <begin position="24"/>
        <end position="65"/>
    </location>
</feature>
<gene>
    <name evidence="2" type="ORF">M404DRAFT_30901</name>
</gene>
<name>A0A0C3NCV0_PISTI</name>
<dbReference type="InParanoid" id="A0A0C3NCV0"/>
<evidence type="ECO:0000256" key="1">
    <source>
        <dbReference type="SAM" id="MobiDB-lite"/>
    </source>
</evidence>